<feature type="region of interest" description="Disordered" evidence="1">
    <location>
        <begin position="1"/>
        <end position="36"/>
    </location>
</feature>
<gene>
    <name evidence="2" type="ORF">F2Q68_00019885</name>
</gene>
<evidence type="ECO:0008006" key="4">
    <source>
        <dbReference type="Google" id="ProtNLM"/>
    </source>
</evidence>
<dbReference type="PANTHER" id="PTHR31900">
    <property type="entry name" value="F-BOX/RNI SUPERFAMILY PROTEIN-RELATED"/>
    <property type="match status" value="1"/>
</dbReference>
<protein>
    <recommendedName>
        <fullName evidence="4">F-box domain-containing protein</fullName>
    </recommendedName>
</protein>
<dbReference type="InterPro" id="IPR036047">
    <property type="entry name" value="F-box-like_dom_sf"/>
</dbReference>
<dbReference type="PANTHER" id="PTHR31900:SF32">
    <property type="entry name" value="F-BOX_RNI_FBD-LIKE DOMAIN PROTEIN"/>
    <property type="match status" value="1"/>
</dbReference>
<dbReference type="AlphaFoldDB" id="A0A8S9FU33"/>
<name>A0A8S9FU33_BRACR</name>
<dbReference type="SUPFAM" id="SSF81383">
    <property type="entry name" value="F-box domain"/>
    <property type="match status" value="1"/>
</dbReference>
<dbReference type="InterPro" id="IPR050232">
    <property type="entry name" value="FBL13/AtMIF1-like"/>
</dbReference>
<organism evidence="2 3">
    <name type="scientific">Brassica cretica</name>
    <name type="common">Mustard</name>
    <dbReference type="NCBI Taxonomy" id="69181"/>
    <lineage>
        <taxon>Eukaryota</taxon>
        <taxon>Viridiplantae</taxon>
        <taxon>Streptophyta</taxon>
        <taxon>Embryophyta</taxon>
        <taxon>Tracheophyta</taxon>
        <taxon>Spermatophyta</taxon>
        <taxon>Magnoliopsida</taxon>
        <taxon>eudicotyledons</taxon>
        <taxon>Gunneridae</taxon>
        <taxon>Pentapetalae</taxon>
        <taxon>rosids</taxon>
        <taxon>malvids</taxon>
        <taxon>Brassicales</taxon>
        <taxon>Brassicaceae</taxon>
        <taxon>Brassiceae</taxon>
        <taxon>Brassica</taxon>
    </lineage>
</organism>
<comment type="caution">
    <text evidence="2">The sequence shown here is derived from an EMBL/GenBank/DDBJ whole genome shotgun (WGS) entry which is preliminary data.</text>
</comment>
<reference evidence="2" key="1">
    <citation type="submission" date="2019-12" db="EMBL/GenBank/DDBJ databases">
        <title>Genome sequencing and annotation of Brassica cretica.</title>
        <authorList>
            <person name="Studholme D.J."/>
            <person name="Sarris P.F."/>
        </authorList>
    </citation>
    <scope>NUCLEOTIDE SEQUENCE</scope>
    <source>
        <strain evidence="2">PFS-001/15</strain>
        <tissue evidence="2">Leaf</tissue>
    </source>
</reference>
<dbReference type="EMBL" id="QGKW02002228">
    <property type="protein sequence ID" value="KAF2535488.1"/>
    <property type="molecule type" value="Genomic_DNA"/>
</dbReference>
<feature type="compositionally biased region" description="Basic and acidic residues" evidence="1">
    <location>
        <begin position="24"/>
        <end position="33"/>
    </location>
</feature>
<evidence type="ECO:0000313" key="2">
    <source>
        <dbReference type="EMBL" id="KAF2535488.1"/>
    </source>
</evidence>
<evidence type="ECO:0000313" key="3">
    <source>
        <dbReference type="Proteomes" id="UP000712281"/>
    </source>
</evidence>
<proteinExistence type="predicted"/>
<evidence type="ECO:0000256" key="1">
    <source>
        <dbReference type="SAM" id="MobiDB-lite"/>
    </source>
</evidence>
<dbReference type="Proteomes" id="UP000712281">
    <property type="component" value="Unassembled WGS sequence"/>
</dbReference>
<accession>A0A8S9FU33</accession>
<sequence length="367" mass="41200">MEREKSPAPSGGLPPPSPTPIGHDMSRMLEHPPKKIGHRRAHSEILTLPDDLSFDSDLGVVGGEMVVSDSLAECGGERLDLVSDLVYGSGFFIFLVTSSPPSRRRYRLAWFGGVRGVSGGPSLQNKARLLSMRVCFLRYCSLSMVAAAKEVFYELFLRSQSLRTDHRVLPNLQGSVLGFTVAPFLWQVLVLRLIEIRTAMEEPPSKDESNAPAGAQNPNHLFGGVDSISSLPDKMLHHITTSVLSKRWRHIWRKTPYLSFPHLKSSLEWIHETLASYTAPKIMRFHLYVDSETVKASERCNHVDSLIKFAIAYNVEKLSLVLNAYYVFPDCFFSNSSLKHLIVDSWNMKPKCTVSWTSLQNLSLRNS</sequence>